<name>R7ZX01_9BACT</name>
<proteinExistence type="predicted"/>
<dbReference type="STRING" id="1232681.ADIS_0850"/>
<comment type="caution">
    <text evidence="1">The sequence shown here is derived from an EMBL/GenBank/DDBJ whole genome shotgun (WGS) entry which is preliminary data.</text>
</comment>
<organism evidence="1 2">
    <name type="scientific">Lunatimonas lonarensis</name>
    <dbReference type="NCBI Taxonomy" id="1232681"/>
    <lineage>
        <taxon>Bacteria</taxon>
        <taxon>Pseudomonadati</taxon>
        <taxon>Bacteroidota</taxon>
        <taxon>Cytophagia</taxon>
        <taxon>Cytophagales</taxon>
        <taxon>Cyclobacteriaceae</taxon>
    </lineage>
</organism>
<dbReference type="EMBL" id="AQHR01000025">
    <property type="protein sequence ID" value="EON78676.1"/>
    <property type="molecule type" value="Genomic_DNA"/>
</dbReference>
<dbReference type="Proteomes" id="UP000013909">
    <property type="component" value="Unassembled WGS sequence"/>
</dbReference>
<protein>
    <submittedName>
        <fullName evidence="1">Uncharacterized protein</fullName>
    </submittedName>
</protein>
<reference evidence="1 2" key="1">
    <citation type="submission" date="2013-02" db="EMBL/GenBank/DDBJ databases">
        <title>A novel strain isolated from Lonar lake, Maharashtra, India.</title>
        <authorList>
            <person name="Singh A."/>
        </authorList>
    </citation>
    <scope>NUCLEOTIDE SEQUENCE [LARGE SCALE GENOMIC DNA]</scope>
    <source>
        <strain evidence="1 2">AK24</strain>
    </source>
</reference>
<gene>
    <name evidence="1" type="ORF">ADIS_0850</name>
</gene>
<accession>R7ZX01</accession>
<keyword evidence="2" id="KW-1185">Reference proteome</keyword>
<evidence type="ECO:0000313" key="2">
    <source>
        <dbReference type="Proteomes" id="UP000013909"/>
    </source>
</evidence>
<sequence length="67" mass="7181">MDEYRFNGFFAGTQGVDPSPVYKKTPANSPVSLGGILALPAMLDCPMARYISMGLAACWARPIDSGR</sequence>
<evidence type="ECO:0000313" key="1">
    <source>
        <dbReference type="EMBL" id="EON78676.1"/>
    </source>
</evidence>
<dbReference type="AlphaFoldDB" id="R7ZX01"/>